<reference evidence="7 8" key="1">
    <citation type="submission" date="2017-09" db="EMBL/GenBank/DDBJ databases">
        <title>Depth-based differentiation of microbial function through sediment-hosted aquifers and enrichment of novel symbionts in the deep terrestrial subsurface.</title>
        <authorList>
            <person name="Probst A.J."/>
            <person name="Ladd B."/>
            <person name="Jarett J.K."/>
            <person name="Geller-Mcgrath D.E."/>
            <person name="Sieber C.M."/>
            <person name="Emerson J.B."/>
            <person name="Anantharaman K."/>
            <person name="Thomas B.C."/>
            <person name="Malmstrom R."/>
            <person name="Stieglmeier M."/>
            <person name="Klingl A."/>
            <person name="Woyke T."/>
            <person name="Ryan C.M."/>
            <person name="Banfield J.F."/>
        </authorList>
    </citation>
    <scope>NUCLEOTIDE SEQUENCE [LARGE SCALE GENOMIC DNA]</scope>
    <source>
        <strain evidence="7">CG10_big_fil_rev_8_21_14_0_10_32_10</strain>
    </source>
</reference>
<evidence type="ECO:0000256" key="3">
    <source>
        <dbReference type="ARBA" id="ARBA00023274"/>
    </source>
</evidence>
<evidence type="ECO:0000256" key="1">
    <source>
        <dbReference type="ARBA" id="ARBA00009451"/>
    </source>
</evidence>
<evidence type="ECO:0000256" key="6">
    <source>
        <dbReference type="RuleBase" id="RU004008"/>
    </source>
</evidence>
<dbReference type="Proteomes" id="UP000230214">
    <property type="component" value="Unassembled WGS sequence"/>
</dbReference>
<dbReference type="PANTHER" id="PTHR13501">
    <property type="entry name" value="CHLOROPLAST 50S RIBOSOMAL PROTEIN L22-RELATED"/>
    <property type="match status" value="1"/>
</dbReference>
<protein>
    <recommendedName>
        <fullName evidence="6">50S ribosomal protein L22</fullName>
    </recommendedName>
</protein>
<evidence type="ECO:0000256" key="2">
    <source>
        <dbReference type="ARBA" id="ARBA00022980"/>
    </source>
</evidence>
<dbReference type="PANTHER" id="PTHR13501:SF8">
    <property type="entry name" value="LARGE RIBOSOMAL SUBUNIT PROTEIN UL22M"/>
    <property type="match status" value="1"/>
</dbReference>
<dbReference type="Pfam" id="PF00237">
    <property type="entry name" value="Ribosomal_L22"/>
    <property type="match status" value="1"/>
</dbReference>
<keyword evidence="5" id="KW-0699">rRNA-binding</keyword>
<dbReference type="AlphaFoldDB" id="A0A2H0RAX4"/>
<gene>
    <name evidence="7" type="ORF">COV24_01340</name>
</gene>
<dbReference type="InterPro" id="IPR047867">
    <property type="entry name" value="Ribosomal_uL22_bac/org-type"/>
</dbReference>
<dbReference type="EMBL" id="PCXU01000013">
    <property type="protein sequence ID" value="PIR43683.1"/>
    <property type="molecule type" value="Genomic_DNA"/>
</dbReference>
<evidence type="ECO:0000256" key="4">
    <source>
        <dbReference type="RuleBase" id="RU004005"/>
    </source>
</evidence>
<proteinExistence type="inferred from homology"/>
<dbReference type="InterPro" id="IPR001063">
    <property type="entry name" value="Ribosomal_uL22"/>
</dbReference>
<dbReference type="SUPFAM" id="SSF54843">
    <property type="entry name" value="Ribosomal protein L22"/>
    <property type="match status" value="1"/>
</dbReference>
<keyword evidence="5" id="KW-0694">RNA-binding</keyword>
<dbReference type="Gene3D" id="3.90.470.10">
    <property type="entry name" value="Ribosomal protein L22/L17"/>
    <property type="match status" value="1"/>
</dbReference>
<comment type="similarity">
    <text evidence="1 4">Belongs to the universal ribosomal protein uL22 family.</text>
</comment>
<evidence type="ECO:0000313" key="7">
    <source>
        <dbReference type="EMBL" id="PIR43683.1"/>
    </source>
</evidence>
<keyword evidence="2 4" id="KW-0689">Ribosomal protein</keyword>
<evidence type="ECO:0000256" key="5">
    <source>
        <dbReference type="RuleBase" id="RU004006"/>
    </source>
</evidence>
<comment type="caution">
    <text evidence="7">The sequence shown here is derived from an EMBL/GenBank/DDBJ whole genome shotgun (WGS) entry which is preliminary data.</text>
</comment>
<accession>A0A2H0RAX4</accession>
<comment type="function">
    <text evidence="6">This protein binds specifically to 23S rRNA; its binding is stimulated by other ribosomal proteins, e.g., L4, L17, and L20. It is important during the early stages of 50S assembly. It makes multiple contacts with different domains of the 23S rRNA in the assembled 50S subunit and ribosome.</text>
</comment>
<comment type="subunit">
    <text evidence="5">Part of the 50S ribosomal subunit.</text>
</comment>
<organism evidence="7 8">
    <name type="scientific">candidate division WWE3 bacterium CG10_big_fil_rev_8_21_14_0_10_32_10</name>
    <dbReference type="NCBI Taxonomy" id="1975090"/>
    <lineage>
        <taxon>Bacteria</taxon>
        <taxon>Katanobacteria</taxon>
    </lineage>
</organism>
<dbReference type="GO" id="GO:0003735">
    <property type="term" value="F:structural constituent of ribosome"/>
    <property type="evidence" value="ECO:0007669"/>
    <property type="project" value="InterPro"/>
</dbReference>
<dbReference type="GO" id="GO:0022625">
    <property type="term" value="C:cytosolic large ribosomal subunit"/>
    <property type="evidence" value="ECO:0007669"/>
    <property type="project" value="TreeGrafter"/>
</dbReference>
<name>A0A2H0RAX4_UNCKA</name>
<dbReference type="GO" id="GO:0019843">
    <property type="term" value="F:rRNA binding"/>
    <property type="evidence" value="ECO:0007669"/>
    <property type="project" value="UniProtKB-KW"/>
</dbReference>
<evidence type="ECO:0000313" key="8">
    <source>
        <dbReference type="Proteomes" id="UP000230214"/>
    </source>
</evidence>
<dbReference type="GO" id="GO:0006412">
    <property type="term" value="P:translation"/>
    <property type="evidence" value="ECO:0007669"/>
    <property type="project" value="InterPro"/>
</dbReference>
<dbReference type="InterPro" id="IPR036394">
    <property type="entry name" value="Ribosomal_uL22_sf"/>
</dbReference>
<sequence length="114" mass="12953">MSEKIFSYRSALTSARKANYVTNLIRGKNLEEAVDLLEYDSKKASKIWQKLLKSALVSFEGRKGTDLIVTEVYTGVARGIKKGRFQGRGGYHPVKKRRSNLYVKVVSKEEPKNK</sequence>
<keyword evidence="3 4" id="KW-0687">Ribonucleoprotein</keyword>